<evidence type="ECO:0000313" key="3">
    <source>
        <dbReference type="Proteomes" id="UP000294847"/>
    </source>
</evidence>
<feature type="region of interest" description="Disordered" evidence="1">
    <location>
        <begin position="110"/>
        <end position="130"/>
    </location>
</feature>
<proteinExistence type="predicted"/>
<organism evidence="2 3">
    <name type="scientific">Pyricularia oryzae</name>
    <name type="common">Rice blast fungus</name>
    <name type="synonym">Magnaporthe oryzae</name>
    <dbReference type="NCBI Taxonomy" id="318829"/>
    <lineage>
        <taxon>Eukaryota</taxon>
        <taxon>Fungi</taxon>
        <taxon>Dikarya</taxon>
        <taxon>Ascomycota</taxon>
        <taxon>Pezizomycotina</taxon>
        <taxon>Sordariomycetes</taxon>
        <taxon>Sordariomycetidae</taxon>
        <taxon>Magnaporthales</taxon>
        <taxon>Pyriculariaceae</taxon>
        <taxon>Pyricularia</taxon>
    </lineage>
</organism>
<evidence type="ECO:0000313" key="2">
    <source>
        <dbReference type="EMBL" id="QBZ55829.1"/>
    </source>
</evidence>
<protein>
    <submittedName>
        <fullName evidence="2">Uncharacterized protein</fullName>
    </submittedName>
</protein>
<accession>A0A4P7N0S0</accession>
<name>A0A4P7N0S0_PYROR</name>
<dbReference type="Proteomes" id="UP000294847">
    <property type="component" value="Chromosome 2"/>
</dbReference>
<evidence type="ECO:0000256" key="1">
    <source>
        <dbReference type="SAM" id="MobiDB-lite"/>
    </source>
</evidence>
<reference evidence="2 3" key="1">
    <citation type="journal article" date="2019" name="Mol. Biol. Evol.">
        <title>Blast fungal genomes show frequent chromosomal changes, gene gains and losses, and effector gene turnover.</title>
        <authorList>
            <person name="Gomez Luciano L.B."/>
            <person name="Jason Tsai I."/>
            <person name="Chuma I."/>
            <person name="Tosa Y."/>
            <person name="Chen Y.H."/>
            <person name="Li J.Y."/>
            <person name="Li M.Y."/>
            <person name="Jade Lu M.Y."/>
            <person name="Nakayashiki H."/>
            <person name="Li W.H."/>
        </authorList>
    </citation>
    <scope>NUCLEOTIDE SEQUENCE [LARGE SCALE GENOMIC DNA]</scope>
    <source>
        <strain evidence="2">MZ5-1-6</strain>
    </source>
</reference>
<sequence length="175" mass="19031">GWTLLGLEPLEAPKAPSPLLLLLFQTKRPSGFEDTTLNRRGSSRCLFPGADSRSGSTRVRCAAIISKVGNLMTSEFTNWHDPFDRFSLLSTTIKWDRSCEKTPFVPKKASSRAALASSRGSHDAQSNGPLGVAKTHRRWSLLFGCVVLKTQNGSMRRGDHVVEAGDSSLPTTVSS</sequence>
<dbReference type="AlphaFoldDB" id="A0A4P7N0S0"/>
<dbReference type="EMBL" id="CP034205">
    <property type="protein sequence ID" value="QBZ55829.1"/>
    <property type="molecule type" value="Genomic_DNA"/>
</dbReference>
<feature type="non-terminal residue" evidence="2">
    <location>
        <position position="1"/>
    </location>
</feature>
<gene>
    <name evidence="2" type="ORF">PoMZ_00733</name>
</gene>